<gene>
    <name evidence="3" type="ORF">B0I33_107338</name>
</gene>
<comment type="similarity">
    <text evidence="1">Belongs to the cycloisomerase 2 family.</text>
</comment>
<dbReference type="InterPro" id="IPR011048">
    <property type="entry name" value="Haem_d1_sf"/>
</dbReference>
<dbReference type="Pfam" id="PF10282">
    <property type="entry name" value="Lactonase"/>
    <property type="match status" value="1"/>
</dbReference>
<dbReference type="AlphaFoldDB" id="A0A2T0LSW3"/>
<dbReference type="GO" id="GO:0017057">
    <property type="term" value="F:6-phosphogluconolactonase activity"/>
    <property type="evidence" value="ECO:0007669"/>
    <property type="project" value="TreeGrafter"/>
</dbReference>
<name>A0A2T0LSW3_9PSEU</name>
<evidence type="ECO:0000313" key="4">
    <source>
        <dbReference type="Proteomes" id="UP000238362"/>
    </source>
</evidence>
<evidence type="ECO:0000313" key="3">
    <source>
        <dbReference type="EMBL" id="PRX46760.1"/>
    </source>
</evidence>
<feature type="chain" id="PRO_5039410439" evidence="2">
    <location>
        <begin position="24"/>
        <end position="366"/>
    </location>
</feature>
<proteinExistence type="inferred from homology"/>
<comment type="caution">
    <text evidence="3">The sequence shown here is derived from an EMBL/GenBank/DDBJ whole genome shotgun (WGS) entry which is preliminary data.</text>
</comment>
<dbReference type="InterPro" id="IPR015943">
    <property type="entry name" value="WD40/YVTN_repeat-like_dom_sf"/>
</dbReference>
<dbReference type="RefSeq" id="WP_106180129.1">
    <property type="nucleotide sequence ID" value="NZ_PVNH01000007.1"/>
</dbReference>
<protein>
    <submittedName>
        <fullName evidence="3">6-phosphogluconolactonase (Cycloisomerase 2 family)</fullName>
    </submittedName>
</protein>
<dbReference type="Gene3D" id="2.130.10.10">
    <property type="entry name" value="YVTN repeat-like/Quinoprotein amine dehydrogenase"/>
    <property type="match status" value="1"/>
</dbReference>
<keyword evidence="4" id="KW-1185">Reference proteome</keyword>
<evidence type="ECO:0000256" key="1">
    <source>
        <dbReference type="ARBA" id="ARBA00005564"/>
    </source>
</evidence>
<dbReference type="GO" id="GO:0016853">
    <property type="term" value="F:isomerase activity"/>
    <property type="evidence" value="ECO:0007669"/>
    <property type="project" value="UniProtKB-KW"/>
</dbReference>
<keyword evidence="2" id="KW-0732">Signal</keyword>
<dbReference type="SUPFAM" id="SSF51004">
    <property type="entry name" value="C-terminal (heme d1) domain of cytochrome cd1-nitrite reductase"/>
    <property type="match status" value="1"/>
</dbReference>
<accession>A0A2T0LSW3</accession>
<dbReference type="PANTHER" id="PTHR30344">
    <property type="entry name" value="6-PHOSPHOGLUCONOLACTONASE-RELATED"/>
    <property type="match status" value="1"/>
</dbReference>
<keyword evidence="3" id="KW-0413">Isomerase</keyword>
<dbReference type="GO" id="GO:0005829">
    <property type="term" value="C:cytosol"/>
    <property type="evidence" value="ECO:0007669"/>
    <property type="project" value="TreeGrafter"/>
</dbReference>
<dbReference type="OrthoDB" id="9790815at2"/>
<dbReference type="InterPro" id="IPR019405">
    <property type="entry name" value="Lactonase_7-beta_prop"/>
</dbReference>
<organism evidence="3 4">
    <name type="scientific">Prauserella shujinwangii</name>
    <dbReference type="NCBI Taxonomy" id="1453103"/>
    <lineage>
        <taxon>Bacteria</taxon>
        <taxon>Bacillati</taxon>
        <taxon>Actinomycetota</taxon>
        <taxon>Actinomycetes</taxon>
        <taxon>Pseudonocardiales</taxon>
        <taxon>Pseudonocardiaceae</taxon>
        <taxon>Prauserella</taxon>
    </lineage>
</organism>
<sequence>MYGPSRRTVLAATGAAGLGGLLAAPVAAAGHRKERVGYLGGYAEAGLTVVTRPPRGPELTAERTVAVPDASWLVRHRNTLYVTNERVPEGSVTALDVRDPRRPTVLGSRPTLGGAPTHLAVHPGGRHLLTANYADGSVVVHPIRDDGGLGEATDLVRHTGEDRQAHAHQVLPDPSGRWVLAVDLGADSVYVYRLDPRRGRLAERDRLRLPPGAGPRHLAFHPNGRVAYVLGELRPEITVARWDAACGRLTPVATVPTVPDDVAGPQYPAEILVSADGRFCYATNRGEDTIVTFAVAGGGTRLTRLGSVPTGGVWPRHFALDATGGWFHVANQRSGTVTWLPRDRRTGLPGQPAGTLPLPSAAFVAV</sequence>
<reference evidence="3 4" key="1">
    <citation type="submission" date="2018-03" db="EMBL/GenBank/DDBJ databases">
        <title>Genomic Encyclopedia of Type Strains, Phase III (KMG-III): the genomes of soil and plant-associated and newly described type strains.</title>
        <authorList>
            <person name="Whitman W."/>
        </authorList>
    </citation>
    <scope>NUCLEOTIDE SEQUENCE [LARGE SCALE GENOMIC DNA]</scope>
    <source>
        <strain evidence="3 4">CGMCC 4.7125</strain>
    </source>
</reference>
<dbReference type="InterPro" id="IPR006311">
    <property type="entry name" value="TAT_signal"/>
</dbReference>
<dbReference type="EMBL" id="PVNH01000007">
    <property type="protein sequence ID" value="PRX46760.1"/>
    <property type="molecule type" value="Genomic_DNA"/>
</dbReference>
<dbReference type="PROSITE" id="PS51318">
    <property type="entry name" value="TAT"/>
    <property type="match status" value="1"/>
</dbReference>
<feature type="signal peptide" evidence="2">
    <location>
        <begin position="1"/>
        <end position="23"/>
    </location>
</feature>
<dbReference type="InterPro" id="IPR050282">
    <property type="entry name" value="Cycloisomerase_2"/>
</dbReference>
<dbReference type="Proteomes" id="UP000238362">
    <property type="component" value="Unassembled WGS sequence"/>
</dbReference>
<dbReference type="PANTHER" id="PTHR30344:SF1">
    <property type="entry name" value="6-PHOSPHOGLUCONOLACTONASE"/>
    <property type="match status" value="1"/>
</dbReference>
<evidence type="ECO:0000256" key="2">
    <source>
        <dbReference type="SAM" id="SignalP"/>
    </source>
</evidence>